<dbReference type="Proteomes" id="UP000198647">
    <property type="component" value="Unassembled WGS sequence"/>
</dbReference>
<comment type="caution">
    <text evidence="7">Lacks conserved residue(s) required for the propagation of feature annotation.</text>
</comment>
<dbReference type="InterPro" id="IPR018189">
    <property type="entry name" value="Phosphoglucose_isomerase_CS"/>
</dbReference>
<dbReference type="GO" id="GO:0016853">
    <property type="term" value="F:isomerase activity"/>
    <property type="evidence" value="ECO:0007669"/>
    <property type="project" value="UniProtKB-KW"/>
</dbReference>
<dbReference type="InterPro" id="IPR046348">
    <property type="entry name" value="SIS_dom_sf"/>
</dbReference>
<keyword evidence="4 7" id="KW-0324">Glycolysis</keyword>
<evidence type="ECO:0000256" key="5">
    <source>
        <dbReference type="ARBA" id="ARBA00023235"/>
    </source>
</evidence>
<dbReference type="PRINTS" id="PR00662">
    <property type="entry name" value="G6PISOMERASE"/>
</dbReference>
<dbReference type="Gene3D" id="3.40.50.10490">
    <property type="entry name" value="Glucose-6-phosphate isomerase like protein, domain 1"/>
    <property type="match status" value="3"/>
</dbReference>
<dbReference type="Pfam" id="PF00342">
    <property type="entry name" value="PGI"/>
    <property type="match status" value="2"/>
</dbReference>
<dbReference type="CDD" id="cd05016">
    <property type="entry name" value="SIS_PGI_2"/>
    <property type="match status" value="1"/>
</dbReference>
<reference evidence="9 10" key="1">
    <citation type="submission" date="2016-10" db="EMBL/GenBank/DDBJ databases">
        <authorList>
            <person name="Varghese N."/>
            <person name="Submissions S."/>
        </authorList>
    </citation>
    <scope>NUCLEOTIDE SEQUENCE [LARGE SCALE GENOMIC DNA]</scope>
    <source>
        <strain evidence="9 10">DSM 20748</strain>
    </source>
</reference>
<feature type="active site" description="Proton donor" evidence="7">
    <location>
        <position position="288"/>
    </location>
</feature>
<evidence type="ECO:0000256" key="2">
    <source>
        <dbReference type="ARBA" id="ARBA00006604"/>
    </source>
</evidence>
<dbReference type="InterPro" id="IPR035476">
    <property type="entry name" value="SIS_PGI_1"/>
</dbReference>
<evidence type="ECO:0000313" key="10">
    <source>
        <dbReference type="Proteomes" id="UP000198647"/>
    </source>
</evidence>
<feature type="active site" evidence="7">
    <location>
        <position position="423"/>
    </location>
</feature>
<comment type="caution">
    <text evidence="9">The sequence shown here is derived from an EMBL/GenBank/DDBJ whole genome shotgun (WGS) entry which is preliminary data.</text>
</comment>
<dbReference type="PANTHER" id="PTHR11469">
    <property type="entry name" value="GLUCOSE-6-PHOSPHATE ISOMERASE"/>
    <property type="match status" value="1"/>
</dbReference>
<dbReference type="EC" id="5.3.1.9" evidence="7"/>
<dbReference type="InterPro" id="IPR001672">
    <property type="entry name" value="G6P_Isomerase"/>
</dbReference>
<dbReference type="CDD" id="cd05015">
    <property type="entry name" value="SIS_PGI_1"/>
    <property type="match status" value="1"/>
</dbReference>
<gene>
    <name evidence="7" type="primary">pgi</name>
    <name evidence="9" type="ORF">SAMN04488081_1935</name>
</gene>
<dbReference type="HAMAP" id="MF_00473">
    <property type="entry name" value="G6P_isomerase"/>
    <property type="match status" value="1"/>
</dbReference>
<evidence type="ECO:0000256" key="7">
    <source>
        <dbReference type="HAMAP-Rule" id="MF_00473"/>
    </source>
</evidence>
<comment type="function">
    <text evidence="7">Catalyzes the reversible isomerization of glucose-6-phosphate to fructose-6-phosphate.</text>
</comment>
<dbReference type="PROSITE" id="PS00174">
    <property type="entry name" value="P_GLUCOSE_ISOMERASE_2"/>
    <property type="match status" value="1"/>
</dbReference>
<proteinExistence type="inferred from homology"/>
<dbReference type="RefSeq" id="WP_093107412.1">
    <property type="nucleotide sequence ID" value="NZ_FNOS01000004.1"/>
</dbReference>
<keyword evidence="5 7" id="KW-0413">Isomerase</keyword>
<dbReference type="EMBL" id="FNOS01000004">
    <property type="protein sequence ID" value="SDY02656.1"/>
    <property type="molecule type" value="Genomic_DNA"/>
</dbReference>
<dbReference type="PANTHER" id="PTHR11469:SF1">
    <property type="entry name" value="GLUCOSE-6-PHOSPHATE ISOMERASE"/>
    <property type="match status" value="1"/>
</dbReference>
<comment type="catalytic activity">
    <reaction evidence="6 7 8">
        <text>alpha-D-glucose 6-phosphate = beta-D-fructose 6-phosphate</text>
        <dbReference type="Rhea" id="RHEA:11816"/>
        <dbReference type="ChEBI" id="CHEBI:57634"/>
        <dbReference type="ChEBI" id="CHEBI:58225"/>
        <dbReference type="EC" id="5.3.1.9"/>
    </reaction>
</comment>
<dbReference type="PROSITE" id="PS51463">
    <property type="entry name" value="P_GLUCOSE_ISOMERASE_3"/>
    <property type="match status" value="1"/>
</dbReference>
<dbReference type="SUPFAM" id="SSF53697">
    <property type="entry name" value="SIS domain"/>
    <property type="match status" value="1"/>
</dbReference>
<evidence type="ECO:0000256" key="8">
    <source>
        <dbReference type="RuleBase" id="RU000612"/>
    </source>
</evidence>
<evidence type="ECO:0000256" key="3">
    <source>
        <dbReference type="ARBA" id="ARBA00022432"/>
    </source>
</evidence>
<evidence type="ECO:0000256" key="4">
    <source>
        <dbReference type="ARBA" id="ARBA00023152"/>
    </source>
</evidence>
<comment type="pathway">
    <text evidence="7">Carbohydrate biosynthesis; gluconeogenesis.</text>
</comment>
<comment type="subcellular location">
    <subcellularLocation>
        <location evidence="7">Cytoplasm</location>
    </subcellularLocation>
</comment>
<dbReference type="NCBIfam" id="NF010697">
    <property type="entry name" value="PRK14097.1"/>
    <property type="match status" value="1"/>
</dbReference>
<comment type="similarity">
    <text evidence="2 7 8">Belongs to the GPI family.</text>
</comment>
<accession>A0A1H3GH79</accession>
<dbReference type="PROSITE" id="PS00765">
    <property type="entry name" value="P_GLUCOSE_ISOMERASE_1"/>
    <property type="match status" value="1"/>
</dbReference>
<organism evidence="9 10">
    <name type="scientific">Salimicrobium album</name>
    <dbReference type="NCBI Taxonomy" id="50717"/>
    <lineage>
        <taxon>Bacteria</taxon>
        <taxon>Bacillati</taxon>
        <taxon>Bacillota</taxon>
        <taxon>Bacilli</taxon>
        <taxon>Bacillales</taxon>
        <taxon>Bacillaceae</taxon>
        <taxon>Salimicrobium</taxon>
    </lineage>
</organism>
<dbReference type="InterPro" id="IPR035482">
    <property type="entry name" value="SIS_PGI_2"/>
</dbReference>
<keyword evidence="3 7" id="KW-0312">Gluconeogenesis</keyword>
<name>A0A1H3GH79_9BACI</name>
<evidence type="ECO:0000256" key="6">
    <source>
        <dbReference type="ARBA" id="ARBA00029321"/>
    </source>
</evidence>
<evidence type="ECO:0000256" key="1">
    <source>
        <dbReference type="ARBA" id="ARBA00004926"/>
    </source>
</evidence>
<comment type="pathway">
    <text evidence="1 7 8">Carbohydrate degradation; glycolysis; D-glyceraldehyde 3-phosphate and glycerone phosphate from D-glucose: step 2/4.</text>
</comment>
<protein>
    <recommendedName>
        <fullName evidence="7">Glucose-6-phosphate isomerase</fullName>
        <shortName evidence="7">GPI</shortName>
        <ecNumber evidence="7">5.3.1.9</ecNumber>
    </recommendedName>
    <alternativeName>
        <fullName evidence="7">Phosphoglucose isomerase</fullName>
        <shortName evidence="7">PGI</shortName>
    </alternativeName>
    <alternativeName>
        <fullName evidence="7">Phosphohexose isomerase</fullName>
        <shortName evidence="7">PHI</shortName>
    </alternativeName>
</protein>
<keyword evidence="7" id="KW-0963">Cytoplasm</keyword>
<evidence type="ECO:0000313" key="9">
    <source>
        <dbReference type="EMBL" id="SDY02656.1"/>
    </source>
</evidence>
<keyword evidence="10" id="KW-1185">Reference proteome</keyword>
<sequence>MTHVRFDYDKALKFMNEHEVGYMQDAVSLAHRALHEGTGAGSDFLGWLDLPENYDQEEFGRIEKSAEKIKGDSDVLLVIGIGGSYLGARAAIEMLQHSFFNELEDRSTPQVFFVGNNISSSYINDLLELIRNKDVSINVISKSGTTTEPAIAFRIFRKFLEEKYGKEEATKRIYATTDKKKGALKTLADEQGYESFVVPDDVGGRYSVLTAVGLLPIAASGIPIQEIMKGARKAQHELSGSSLEDNPAYQYAAVRNIFYNKGKSIEMLVNYEPGLQYFSEWWKQLFGESEGKDQKGIFPASANFSTDLHSLGQFIQDGRKDLFETVLHVEKPKSDYTLEAEENDLDGLNYLAGKTISEVNEKAYQGTMLAHTDGDVPNLIVHVPEMDAYTFGYLVYFFEKACAISGYILGVNPFDQPGVEAYKKNMFALLGKPGFEKEKEELEKRL</sequence>